<dbReference type="Pfam" id="PF10035">
    <property type="entry name" value="DUF2179"/>
    <property type="match status" value="1"/>
</dbReference>
<evidence type="ECO:0000256" key="6">
    <source>
        <dbReference type="SAM" id="Phobius"/>
    </source>
</evidence>
<dbReference type="Proteomes" id="UP000823769">
    <property type="component" value="Unassembled WGS sequence"/>
</dbReference>
<feature type="transmembrane region" description="Helical" evidence="6">
    <location>
        <begin position="88"/>
        <end position="107"/>
    </location>
</feature>
<dbReference type="InterPro" id="IPR015867">
    <property type="entry name" value="N-reg_PII/ATP_PRibTrfase_C"/>
</dbReference>
<evidence type="ECO:0000259" key="7">
    <source>
        <dbReference type="Pfam" id="PF10035"/>
    </source>
</evidence>
<feature type="transmembrane region" description="Helical" evidence="6">
    <location>
        <begin position="119"/>
        <end position="138"/>
    </location>
</feature>
<dbReference type="InterPro" id="IPR051461">
    <property type="entry name" value="UPF0750_membrane"/>
</dbReference>
<feature type="transmembrane region" description="Helical" evidence="6">
    <location>
        <begin position="62"/>
        <end position="82"/>
    </location>
</feature>
<organism evidence="8 9">
    <name type="scientific">Candidatus Cryptobacteroides avistercoris</name>
    <dbReference type="NCBI Taxonomy" id="2840758"/>
    <lineage>
        <taxon>Bacteria</taxon>
        <taxon>Pseudomonadati</taxon>
        <taxon>Bacteroidota</taxon>
        <taxon>Bacteroidia</taxon>
        <taxon>Bacteroidales</taxon>
        <taxon>Candidatus Cryptobacteroides</taxon>
    </lineage>
</organism>
<dbReference type="PANTHER" id="PTHR33545">
    <property type="entry name" value="UPF0750 MEMBRANE PROTEIN YITT-RELATED"/>
    <property type="match status" value="1"/>
</dbReference>
<dbReference type="PIRSF" id="PIRSF006483">
    <property type="entry name" value="Membrane_protein_YitT"/>
    <property type="match status" value="1"/>
</dbReference>
<evidence type="ECO:0000256" key="3">
    <source>
        <dbReference type="ARBA" id="ARBA00022692"/>
    </source>
</evidence>
<evidence type="ECO:0000256" key="4">
    <source>
        <dbReference type="ARBA" id="ARBA00022989"/>
    </source>
</evidence>
<dbReference type="InterPro" id="IPR003740">
    <property type="entry name" value="YitT"/>
</dbReference>
<reference evidence="8" key="2">
    <citation type="journal article" date="2021" name="PeerJ">
        <title>Extensive microbial diversity within the chicken gut microbiome revealed by metagenomics and culture.</title>
        <authorList>
            <person name="Gilroy R."/>
            <person name="Ravi A."/>
            <person name="Getino M."/>
            <person name="Pursley I."/>
            <person name="Horton D.L."/>
            <person name="Alikhan N.F."/>
            <person name="Baker D."/>
            <person name="Gharbi K."/>
            <person name="Hall N."/>
            <person name="Watson M."/>
            <person name="Adriaenssens E.M."/>
            <person name="Foster-Nyarko E."/>
            <person name="Jarju S."/>
            <person name="Secka A."/>
            <person name="Antonio M."/>
            <person name="Oren A."/>
            <person name="Chaudhuri R.R."/>
            <person name="La Ragione R."/>
            <person name="Hildebrand F."/>
            <person name="Pallen M.J."/>
        </authorList>
    </citation>
    <scope>NUCLEOTIDE SEQUENCE</scope>
    <source>
        <strain evidence="8">B3-1481</strain>
    </source>
</reference>
<comment type="subcellular location">
    <subcellularLocation>
        <location evidence="1">Cell membrane</location>
        <topology evidence="1">Multi-pass membrane protein</topology>
    </subcellularLocation>
</comment>
<dbReference type="EMBL" id="JADILW010000054">
    <property type="protein sequence ID" value="MBO8480174.1"/>
    <property type="molecule type" value="Genomic_DNA"/>
</dbReference>
<dbReference type="GO" id="GO:0005886">
    <property type="term" value="C:plasma membrane"/>
    <property type="evidence" value="ECO:0007669"/>
    <property type="project" value="UniProtKB-SubCell"/>
</dbReference>
<sequence>MKGKVLTIVKEYLILTIASFIFAAAWECFMIPNGMSAGGMMGLCTIIQYATADLIPAQVSYIAINAVLMVVAVLAMGIGFGFKTIYCIVVSTLAMGLISGIEVLHSVPGEFFYIEERVLVPIFAGVLEALGIGLILRYGGSTGGSDIVALMVNKYWPVSLSTTFLIMDLFICSALLLLPGKTFSDMCYGLEMVVVFSFMVDTVVGGKKSSYQLFVFSDKYKEIADHIIYNMERGVTVLQAQGWYTKKAKEVLMILISQKELPSLNKVIREIDPRAFMSISTTNNVYGEGFEEMKTGVKLTKKKHDDKDEH</sequence>
<keyword evidence="2" id="KW-1003">Cell membrane</keyword>
<reference evidence="8" key="1">
    <citation type="submission" date="2020-10" db="EMBL/GenBank/DDBJ databases">
        <authorList>
            <person name="Gilroy R."/>
        </authorList>
    </citation>
    <scope>NUCLEOTIDE SEQUENCE</scope>
    <source>
        <strain evidence="8">B3-1481</strain>
    </source>
</reference>
<evidence type="ECO:0000256" key="2">
    <source>
        <dbReference type="ARBA" id="ARBA00022475"/>
    </source>
</evidence>
<keyword evidence="3 6" id="KW-0812">Transmembrane</keyword>
<evidence type="ECO:0000256" key="5">
    <source>
        <dbReference type="ARBA" id="ARBA00023136"/>
    </source>
</evidence>
<gene>
    <name evidence="8" type="ORF">IAB76_03565</name>
</gene>
<accession>A0A9D9IY19</accession>
<protein>
    <submittedName>
        <fullName evidence="8">YitT family protein</fullName>
    </submittedName>
</protein>
<evidence type="ECO:0000313" key="8">
    <source>
        <dbReference type="EMBL" id="MBO8480174.1"/>
    </source>
</evidence>
<dbReference type="CDD" id="cd16380">
    <property type="entry name" value="YitT_C"/>
    <property type="match status" value="1"/>
</dbReference>
<keyword evidence="5 6" id="KW-0472">Membrane</keyword>
<dbReference type="AlphaFoldDB" id="A0A9D9IY19"/>
<dbReference type="Gene3D" id="3.30.70.120">
    <property type="match status" value="1"/>
</dbReference>
<dbReference type="PANTHER" id="PTHR33545:SF5">
    <property type="entry name" value="UPF0750 MEMBRANE PROTEIN YITT"/>
    <property type="match status" value="1"/>
</dbReference>
<feature type="transmembrane region" description="Helical" evidence="6">
    <location>
        <begin position="12"/>
        <end position="32"/>
    </location>
</feature>
<keyword evidence="4 6" id="KW-1133">Transmembrane helix</keyword>
<name>A0A9D9IY19_9BACT</name>
<comment type="caution">
    <text evidence="8">The sequence shown here is derived from an EMBL/GenBank/DDBJ whole genome shotgun (WGS) entry which is preliminary data.</text>
</comment>
<feature type="domain" description="DUF2179" evidence="7">
    <location>
        <begin position="233"/>
        <end position="287"/>
    </location>
</feature>
<proteinExistence type="predicted"/>
<dbReference type="Pfam" id="PF02588">
    <property type="entry name" value="YitT_membrane"/>
    <property type="match status" value="1"/>
</dbReference>
<feature type="transmembrane region" description="Helical" evidence="6">
    <location>
        <begin position="158"/>
        <end position="178"/>
    </location>
</feature>
<dbReference type="InterPro" id="IPR019264">
    <property type="entry name" value="DUF2179"/>
</dbReference>
<evidence type="ECO:0000256" key="1">
    <source>
        <dbReference type="ARBA" id="ARBA00004651"/>
    </source>
</evidence>
<evidence type="ECO:0000313" key="9">
    <source>
        <dbReference type="Proteomes" id="UP000823769"/>
    </source>
</evidence>